<feature type="compositionally biased region" description="Low complexity" evidence="1">
    <location>
        <begin position="135"/>
        <end position="148"/>
    </location>
</feature>
<feature type="compositionally biased region" description="Low complexity" evidence="1">
    <location>
        <begin position="27"/>
        <end position="48"/>
    </location>
</feature>
<accession>A0A6J4NK70</accession>
<feature type="compositionally biased region" description="Basic and acidic residues" evidence="1">
    <location>
        <begin position="220"/>
        <end position="229"/>
    </location>
</feature>
<sequence length="252" mass="26685">APRPAPHPCLVLRRRWHHLGHRRPHRGAAGQGPARGAPGERPARRAGGPPAGDGGRDTGAWRLCPAGPPGPGRAGLAPAQPAGSGQAARRRPRRHPQPRGAGRSAARDDGRRAGDAPDAGHALSDEHHLDRRRSAGGALPGALRRAGPVQGGRRRADHRPHEAAPGAAPVRGAGDGRAAVRVPDDRRHHHRHPHRQGRRRPDRGRAVRLRHRGRAAAHRGRPDPADHVRPAGRARSCRGQAGQDGQPGTQAL</sequence>
<dbReference type="EMBL" id="CADCUX010000017">
    <property type="protein sequence ID" value="CAA9385245.1"/>
    <property type="molecule type" value="Genomic_DNA"/>
</dbReference>
<organism evidence="2">
    <name type="scientific">uncultured Ramlibacter sp</name>
    <dbReference type="NCBI Taxonomy" id="260755"/>
    <lineage>
        <taxon>Bacteria</taxon>
        <taxon>Pseudomonadati</taxon>
        <taxon>Pseudomonadota</taxon>
        <taxon>Betaproteobacteria</taxon>
        <taxon>Burkholderiales</taxon>
        <taxon>Comamonadaceae</taxon>
        <taxon>Ramlibacter</taxon>
        <taxon>environmental samples</taxon>
    </lineage>
</organism>
<feature type="region of interest" description="Disordered" evidence="1">
    <location>
        <begin position="1"/>
        <end position="252"/>
    </location>
</feature>
<name>A0A6J4NK70_9BURK</name>
<gene>
    <name evidence="2" type="ORF">AVDCRST_MAG51-86</name>
</gene>
<evidence type="ECO:0000256" key="1">
    <source>
        <dbReference type="SAM" id="MobiDB-lite"/>
    </source>
</evidence>
<feature type="compositionally biased region" description="Basic residues" evidence="1">
    <location>
        <begin position="88"/>
        <end position="97"/>
    </location>
</feature>
<protein>
    <submittedName>
        <fullName evidence="2">Uncharacterized protein</fullName>
    </submittedName>
</protein>
<feature type="compositionally biased region" description="Low complexity" evidence="1">
    <location>
        <begin position="74"/>
        <end position="87"/>
    </location>
</feature>
<feature type="compositionally biased region" description="Basic and acidic residues" evidence="1">
    <location>
        <begin position="123"/>
        <end position="133"/>
    </location>
</feature>
<dbReference type="AlphaFoldDB" id="A0A6J4NK70"/>
<reference evidence="2" key="1">
    <citation type="submission" date="2020-02" db="EMBL/GenBank/DDBJ databases">
        <authorList>
            <person name="Meier V. D."/>
        </authorList>
    </citation>
    <scope>NUCLEOTIDE SEQUENCE</scope>
    <source>
        <strain evidence="2">AVDCRST_MAG51</strain>
    </source>
</reference>
<proteinExistence type="predicted"/>
<feature type="non-terminal residue" evidence="2">
    <location>
        <position position="1"/>
    </location>
</feature>
<feature type="compositionally biased region" description="Basic residues" evidence="1">
    <location>
        <begin position="12"/>
        <end position="26"/>
    </location>
</feature>
<evidence type="ECO:0000313" key="2">
    <source>
        <dbReference type="EMBL" id="CAA9385245.1"/>
    </source>
</evidence>
<feature type="compositionally biased region" description="Basic and acidic residues" evidence="1">
    <location>
        <begin position="105"/>
        <end position="115"/>
    </location>
</feature>
<feature type="compositionally biased region" description="Basic residues" evidence="1">
    <location>
        <begin position="187"/>
        <end position="219"/>
    </location>
</feature>
<feature type="non-terminal residue" evidence="2">
    <location>
        <position position="252"/>
    </location>
</feature>
<feature type="compositionally biased region" description="Low complexity" evidence="1">
    <location>
        <begin position="163"/>
        <end position="181"/>
    </location>
</feature>